<protein>
    <submittedName>
        <fullName evidence="2">Uncharacterized protein</fullName>
    </submittedName>
</protein>
<comment type="caution">
    <text evidence="2">The sequence shown here is derived from an EMBL/GenBank/DDBJ whole genome shotgun (WGS) entry which is preliminary data.</text>
</comment>
<dbReference type="PANTHER" id="PTHR24118">
    <property type="entry name" value="POTE ANKYRIN DOMAIN"/>
    <property type="match status" value="1"/>
</dbReference>
<sequence>MIAEHSSEFKFGRIVVKEMLKSKSITVHLIFDGFDEVLFDQVDISVKILQAVVQLKSVKVVVSTRPHMRDLLEKTLQVLSYKMQPFSLLDQTDFLIKYWSNNGTLKICALKEFAETCLKVLRQQINDFEQEFAGIPLQCRLLAEVYQDAATKYSSPDKRVTVYNKGIVVRVKSIFEVYETFINLKLQKIFSATKTKVSKKYIVAHVYAALQLIFPETLAKKHQHVGVKTSHVSNQELLALGILEWDNDAGNTTRFGMKQIDVDKLPRFVHQTFAEYFLGLFTAEMLNLKTEFDLKLLFKKQFFDLFFHKVLRTKLAYEQPLENLKWGHCEPISSANFQYPVICYFINAHMKNTNVHSNLEPWITDPDKLYQILSACIFQGCEALYKLTSEIHKHVLEEFPSGLTNLHLLAAKFSNLELFKLVHFHVIQHLGPSPSYIASTAPKFVVTPLHVAVERGNYHLTEFLLKRYMKCSKHLHELKYVLHSCVGLSDSVVSEKQEIMRMLVTFCPGWINENLPDDTTPILQPNANIELIELLIELGANVNATNKHGCVLQRVIETEVSSEEFYKLMLKLLEAGFLNADATDSKGRTSLHLALQRLEELEDIIQLFDIMNADFNAEDHKREPQYISRYSNKVLADLKKLNLVSNKVCKVDTLAASSQSLVKSLQASTQGTFEQLCISLISCKQIQPFMQLKQCLLTDSEILPTFVTLPKCLLEFVQSKVKKAIYLLSWDIDLSIQRIRDMIDPNLTIIEGTYPVIDPSQLYIVFHRYEIIKIKSIIWKLIKLKRKVILLCNHSSNYPKEHEVLHDKFTWKDLSSDFQNHLISINTLLESQNTNNINYLKLEAELLIKFINECEFQIIKLNTHNDDNKTRCIAYPLCLCGKHPVGSGNLIWNVCRIPQRKLTCWINQVELLNEKIPPFDIVVERGKWAKLFQSAVDGSRCKIGIWRNVTKRFHLRTDQIGYNNIHSILAFSEKEFELLKKVAVNTLYPELGVNLNFHQLQCYIQIGLLQCKNSSLEFANISLAWYFIAKLVLQIEPVQFVDINSLISKLFSDCFESRNIQISHKWWWNTTFYSKSIETATFKNSVFFKFLDSIIEENLNESLKSPAKRKLTNNFATKFMQACVNGNYCNLLKVLVHFAPDHTMFDSEEMVILAVKFAAVEVIDLVLNLYSNQNLKKVTDIKIKLQGSYNPQASTTISILQVAALRGNFSVIEYLLHKQGFKSLLKTPQFKNMLHFCVLDSIKLEEENVEERKQIITLLLQLYPNFIDRKIEFKGTFVSVPKPTKRQNFGKNPLMVPNIHLKLILHLIYSGIDVNRTYNLRLENLLHLCPRYLTPEEYDELLRTLCATGETTIFHSRDKWQCTPLHRALIHLEVLDSTVDVYIAAKFDFNAISDTGNTVLHFAVSTRRSCRLLESLIRAGADVNKTTYLNRTLLHLAAIAGNLDAARCLIEHGCAVDLKDDENNKPLHLALKFHPENCNEILKLFMNHGTTYNDNKLGANGKHTPNTM</sequence>
<proteinExistence type="predicted"/>
<dbReference type="SMART" id="SM00248">
    <property type="entry name" value="ANK"/>
    <property type="match status" value="9"/>
</dbReference>
<dbReference type="PROSITE" id="PS50297">
    <property type="entry name" value="ANK_REP_REGION"/>
    <property type="match status" value="2"/>
</dbReference>
<evidence type="ECO:0000256" key="1">
    <source>
        <dbReference type="PROSITE-ProRule" id="PRU00023"/>
    </source>
</evidence>
<organism evidence="2 3">
    <name type="scientific">Orchesella dallaii</name>
    <dbReference type="NCBI Taxonomy" id="48710"/>
    <lineage>
        <taxon>Eukaryota</taxon>
        <taxon>Metazoa</taxon>
        <taxon>Ecdysozoa</taxon>
        <taxon>Arthropoda</taxon>
        <taxon>Hexapoda</taxon>
        <taxon>Collembola</taxon>
        <taxon>Entomobryomorpha</taxon>
        <taxon>Entomobryoidea</taxon>
        <taxon>Orchesellidae</taxon>
        <taxon>Orchesellinae</taxon>
        <taxon>Orchesella</taxon>
    </lineage>
</organism>
<dbReference type="Proteomes" id="UP001642540">
    <property type="component" value="Unassembled WGS sequence"/>
</dbReference>
<keyword evidence="1" id="KW-0040">ANK repeat</keyword>
<reference evidence="2 3" key="1">
    <citation type="submission" date="2024-08" db="EMBL/GenBank/DDBJ databases">
        <authorList>
            <person name="Cucini C."/>
            <person name="Frati F."/>
        </authorList>
    </citation>
    <scope>NUCLEOTIDE SEQUENCE [LARGE SCALE GENOMIC DNA]</scope>
</reference>
<gene>
    <name evidence="2" type="ORF">ODALV1_LOCUS22841</name>
</gene>
<accession>A0ABP1RJ65</accession>
<evidence type="ECO:0000313" key="2">
    <source>
        <dbReference type="EMBL" id="CAL8129080.1"/>
    </source>
</evidence>
<name>A0ABP1RJ65_9HEXA</name>
<keyword evidence="3" id="KW-1185">Reference proteome</keyword>
<feature type="repeat" description="ANK" evidence="1">
    <location>
        <begin position="1429"/>
        <end position="1461"/>
    </location>
</feature>
<dbReference type="SUPFAM" id="SSF48403">
    <property type="entry name" value="Ankyrin repeat"/>
    <property type="match status" value="2"/>
</dbReference>
<dbReference type="Pfam" id="PF12796">
    <property type="entry name" value="Ank_2"/>
    <property type="match status" value="1"/>
</dbReference>
<dbReference type="InterPro" id="IPR036770">
    <property type="entry name" value="Ankyrin_rpt-contain_sf"/>
</dbReference>
<dbReference type="InterPro" id="IPR002110">
    <property type="entry name" value="Ankyrin_rpt"/>
</dbReference>
<dbReference type="PROSITE" id="PS50088">
    <property type="entry name" value="ANK_REPEAT"/>
    <property type="match status" value="2"/>
</dbReference>
<dbReference type="EMBL" id="CAXLJM020000076">
    <property type="protein sequence ID" value="CAL8129080.1"/>
    <property type="molecule type" value="Genomic_DNA"/>
</dbReference>
<dbReference type="PANTHER" id="PTHR24118:SF99">
    <property type="entry name" value="POTE ANKYRIN DOMAIN FAMILY MEMBER 3C-RELATED"/>
    <property type="match status" value="1"/>
</dbReference>
<dbReference type="Gene3D" id="1.25.40.20">
    <property type="entry name" value="Ankyrin repeat-containing domain"/>
    <property type="match status" value="3"/>
</dbReference>
<evidence type="ECO:0000313" key="3">
    <source>
        <dbReference type="Proteomes" id="UP001642540"/>
    </source>
</evidence>
<feature type="repeat" description="ANK" evidence="1">
    <location>
        <begin position="1395"/>
        <end position="1428"/>
    </location>
</feature>
<dbReference type="Pfam" id="PF00023">
    <property type="entry name" value="Ank"/>
    <property type="match status" value="1"/>
</dbReference>